<name>A0A6I4MDR7_9ACTN</name>
<organism evidence="2 3">
    <name type="scientific">Actinomadura physcomitrii</name>
    <dbReference type="NCBI Taxonomy" id="2650748"/>
    <lineage>
        <taxon>Bacteria</taxon>
        <taxon>Bacillati</taxon>
        <taxon>Actinomycetota</taxon>
        <taxon>Actinomycetes</taxon>
        <taxon>Streptosporangiales</taxon>
        <taxon>Thermomonosporaceae</taxon>
        <taxon>Actinomadura</taxon>
    </lineage>
</organism>
<protein>
    <submittedName>
        <fullName evidence="2">Exo-alpha-sialidase</fullName>
    </submittedName>
</protein>
<dbReference type="EMBL" id="WBMS02000015">
    <property type="protein sequence ID" value="MWA02675.1"/>
    <property type="molecule type" value="Genomic_DNA"/>
</dbReference>
<gene>
    <name evidence="2" type="ORF">F8568_020310</name>
</gene>
<accession>A0A6I4MDR7</accession>
<feature type="compositionally biased region" description="Polar residues" evidence="1">
    <location>
        <begin position="91"/>
        <end position="100"/>
    </location>
</feature>
<feature type="compositionally biased region" description="Polar residues" evidence="1">
    <location>
        <begin position="110"/>
        <end position="122"/>
    </location>
</feature>
<dbReference type="Gene3D" id="2.120.10.10">
    <property type="match status" value="1"/>
</dbReference>
<dbReference type="Proteomes" id="UP000462055">
    <property type="component" value="Unassembled WGS sequence"/>
</dbReference>
<proteinExistence type="predicted"/>
<dbReference type="CDD" id="cd15482">
    <property type="entry name" value="Sialidase_non-viral"/>
    <property type="match status" value="2"/>
</dbReference>
<reference evidence="2" key="1">
    <citation type="submission" date="2019-12" db="EMBL/GenBank/DDBJ databases">
        <title>Actinomadura physcomitrii sp. nov., a novel actinomycete isolated from moss [Physcomitrium sphaericum (Ludw) Fuernr].</title>
        <authorList>
            <person name="Zhuang X."/>
        </authorList>
    </citation>
    <scope>NUCLEOTIDE SEQUENCE [LARGE SCALE GENOMIC DNA]</scope>
    <source>
        <strain evidence="2">LD22</strain>
    </source>
</reference>
<dbReference type="SUPFAM" id="SSF50939">
    <property type="entry name" value="Sialidases"/>
    <property type="match status" value="1"/>
</dbReference>
<evidence type="ECO:0000313" key="3">
    <source>
        <dbReference type="Proteomes" id="UP000462055"/>
    </source>
</evidence>
<keyword evidence="3" id="KW-1185">Reference proteome</keyword>
<dbReference type="AlphaFoldDB" id="A0A6I4MDR7"/>
<dbReference type="RefSeq" id="WP_151595150.1">
    <property type="nucleotide sequence ID" value="NZ_WBMS02000015.1"/>
</dbReference>
<evidence type="ECO:0000256" key="1">
    <source>
        <dbReference type="SAM" id="MobiDB-lite"/>
    </source>
</evidence>
<comment type="caution">
    <text evidence="2">The sequence shown here is derived from an EMBL/GenBank/DDBJ whole genome shotgun (WGS) entry which is preliminary data.</text>
</comment>
<sequence length="642" mass="69244">MRSVRTLRLLAAAVAVLGVIASLAGGGAPRAAARPFTYDQLKPIQRRIISPPLADALRPRPTDSAPRPRTLKALETVSSPPSSEARIGTNIKVNQDQLNDTDADTHGRGQAQNEPWISVDPTNPNRVIASYHDYRRGDASCGVSYSADGGRHWRDSTLPTQFVRGMAYGGKARYFFQAGGDPGVAWDSRGNAYYACGMFNRGPGSTPSPDLSTGLYVYRSTGTGGATWNFAGRPVVEQPDLQGEGLDEADRQLIAVDADPRSRFRDRIYVTWTRIGQDGTAYILASHSTDYGETFSKPVVVSLDSVMCTFQHGAPTPAGRCNENQGSQPVIGPDGALYVFYNNYNTPVSTKDNRFQVLASRSTDGGETFSPPVKVGDFYDFPDCTTYQGQNPDNGCVPEKGETKNSIFRAANYPQGEVDPSDPHHLVVSYGSYINRNSNEHTGCTPMGFDPPGQNRTTYGPLYAGVKNGGCNNDIVIATSTDGGSSFDGGRTDVRQMPTAATSRQKMTDQFFQGLSISPHGSLVIAYYDRQYGDDERTGYSDITLTIIRGSRAKNIRVTATSMPPPTQMSPPYFGDIIRVAATSTAAMPIWVDTRRNALFLCSGTARPGVPPRLCTGPPPGPQTLAKANDQDIATAQVPITN</sequence>
<feature type="region of interest" description="Disordered" evidence="1">
    <location>
        <begin position="50"/>
        <end position="122"/>
    </location>
</feature>
<dbReference type="InterPro" id="IPR036278">
    <property type="entry name" value="Sialidase_sf"/>
</dbReference>
<evidence type="ECO:0000313" key="2">
    <source>
        <dbReference type="EMBL" id="MWA02675.1"/>
    </source>
</evidence>